<keyword evidence="1" id="KW-0812">Transmembrane</keyword>
<keyword evidence="1" id="KW-0472">Membrane</keyword>
<comment type="caution">
    <text evidence="2">The sequence shown here is derived from an EMBL/GenBank/DDBJ whole genome shotgun (WGS) entry which is preliminary data.</text>
</comment>
<accession>A0ABT9ZD57</accession>
<protein>
    <submittedName>
        <fullName evidence="2">Uncharacterized protein</fullName>
    </submittedName>
</protein>
<dbReference type="RefSeq" id="WP_307339127.1">
    <property type="nucleotide sequence ID" value="NZ_JAUSUD010000004.1"/>
</dbReference>
<keyword evidence="3" id="KW-1185">Reference proteome</keyword>
<proteinExistence type="predicted"/>
<keyword evidence="1" id="KW-1133">Transmembrane helix</keyword>
<feature type="transmembrane region" description="Helical" evidence="1">
    <location>
        <begin position="5"/>
        <end position="22"/>
    </location>
</feature>
<organism evidence="2 3">
    <name type="scientific">Metabacillus malikii</name>
    <dbReference type="NCBI Taxonomy" id="1504265"/>
    <lineage>
        <taxon>Bacteria</taxon>
        <taxon>Bacillati</taxon>
        <taxon>Bacillota</taxon>
        <taxon>Bacilli</taxon>
        <taxon>Bacillales</taxon>
        <taxon>Bacillaceae</taxon>
        <taxon>Metabacillus</taxon>
    </lineage>
</organism>
<evidence type="ECO:0000313" key="2">
    <source>
        <dbReference type="EMBL" id="MDQ0230201.1"/>
    </source>
</evidence>
<gene>
    <name evidence="2" type="ORF">J2S19_001453</name>
</gene>
<dbReference type="Proteomes" id="UP001234495">
    <property type="component" value="Unassembled WGS sequence"/>
</dbReference>
<evidence type="ECO:0000313" key="3">
    <source>
        <dbReference type="Proteomes" id="UP001234495"/>
    </source>
</evidence>
<feature type="transmembrane region" description="Helical" evidence="1">
    <location>
        <begin position="55"/>
        <end position="73"/>
    </location>
</feature>
<feature type="transmembrane region" description="Helical" evidence="1">
    <location>
        <begin position="28"/>
        <end position="48"/>
    </location>
</feature>
<reference evidence="2 3" key="1">
    <citation type="submission" date="2023-07" db="EMBL/GenBank/DDBJ databases">
        <title>Genomic Encyclopedia of Type Strains, Phase IV (KMG-IV): sequencing the most valuable type-strain genomes for metagenomic binning, comparative biology and taxonomic classification.</title>
        <authorList>
            <person name="Goeker M."/>
        </authorList>
    </citation>
    <scope>NUCLEOTIDE SEQUENCE [LARGE SCALE GENOMIC DNA]</scope>
    <source>
        <strain evidence="2 3">DSM 29005</strain>
    </source>
</reference>
<dbReference type="EMBL" id="JAUSUD010000004">
    <property type="protein sequence ID" value="MDQ0230201.1"/>
    <property type="molecule type" value="Genomic_DNA"/>
</dbReference>
<name>A0ABT9ZD57_9BACI</name>
<sequence length="142" mass="16471">MKKYILGTIISTIYLIILLLFNERVFNNVMSLNVLITLLIFHIIIVKYCKSIRSFKPYIIFILIFLLCTWFSLPKLTAHQAKNIVIDTYQIDITLDETVPVKSDTWNPFLADRAYYYRGINTKGETIAILVSPNTGETFKLN</sequence>
<evidence type="ECO:0000256" key="1">
    <source>
        <dbReference type="SAM" id="Phobius"/>
    </source>
</evidence>